<evidence type="ECO:0000313" key="4">
    <source>
        <dbReference type="Proteomes" id="UP001163687"/>
    </source>
</evidence>
<dbReference type="PROSITE" id="PS50106">
    <property type="entry name" value="PDZ"/>
    <property type="match status" value="1"/>
</dbReference>
<dbReference type="InterPro" id="IPR007549">
    <property type="entry name" value="DUF512"/>
</dbReference>
<proteinExistence type="predicted"/>
<dbReference type="AlphaFoldDB" id="A0AA35CL54"/>
<protein>
    <recommendedName>
        <fullName evidence="2">PDZ domain-containing protein</fullName>
    </recommendedName>
</protein>
<gene>
    <name evidence="3" type="ORF">caldi_15180</name>
</gene>
<dbReference type="SUPFAM" id="SSF50156">
    <property type="entry name" value="PDZ domain-like"/>
    <property type="match status" value="1"/>
</dbReference>
<dbReference type="InterPro" id="IPR001478">
    <property type="entry name" value="PDZ"/>
</dbReference>
<dbReference type="Pfam" id="PF19238">
    <property type="entry name" value="Radical_SAM_2"/>
    <property type="match status" value="1"/>
</dbReference>
<keyword evidence="4" id="KW-1185">Reference proteome</keyword>
<reference evidence="3" key="1">
    <citation type="submission" date="2022-03" db="EMBL/GenBank/DDBJ databases">
        <title>Complete genome sequence of Caldinitratiruptor microaerophilus.</title>
        <authorList>
            <person name="Mukaiyama R."/>
            <person name="Nishiyama T."/>
            <person name="Ueda K."/>
        </authorList>
    </citation>
    <scope>NUCLEOTIDE SEQUENCE</scope>
    <source>
        <strain evidence="3">JCM 16183</strain>
    </source>
</reference>
<name>A0AA35CL54_9FIRM</name>
<dbReference type="SMART" id="SM00228">
    <property type="entry name" value="PDZ"/>
    <property type="match status" value="1"/>
</dbReference>
<dbReference type="Proteomes" id="UP001163687">
    <property type="component" value="Chromosome"/>
</dbReference>
<accession>A0AA35CL54</accession>
<feature type="domain" description="PDZ" evidence="2">
    <location>
        <begin position="8"/>
        <end position="40"/>
    </location>
</feature>
<sequence>MARIARPVVQSVRPGSPADAAGVRPGDKLTHIGGEPVRDILDYRFLSAEEEVTLTFERPDGSTVTARVVKDADEDLGVDFGGKPTFDGIYTCRNKCIFCFVFQQPRGLRPSLNLMDDDFRLSFLHGNFITLTDMPADQWERIIRQRLSPLYISVHATDDDLRAFVMGTDKARGIMDKLRELARHGISYHTQMVLCPGVNDGEHLDRSIADLVTLGPEALLSISVVPVGLTRYRDKLYPLRTYTPDEARRLLRQVEAWHRRLQPEWGFPVVYPSDEWYLLAGEEVPPASFYGNYDQLENGVGMVRLFLEELGSVVPRLPDQLPAPRRVTVVTGVLAGPLLERAAGHLRQVEGLDVEVLVVRNEFYGHTVTCAGLLTGWDMTMALLEAAGRPGGLGDLVVLPAVSMRDGDGRTIDDYTAGMIRERIGGTPVVTAGTPAELADLATGGRLRRLRRRPSRLRFTLGAAEPGYYSVEGPRAAERTR</sequence>
<dbReference type="Gene3D" id="3.20.20.70">
    <property type="entry name" value="Aldolase class I"/>
    <property type="match status" value="1"/>
</dbReference>
<dbReference type="InterPro" id="IPR045375">
    <property type="entry name" value="Put_radical_SAM-like_N"/>
</dbReference>
<evidence type="ECO:0000256" key="1">
    <source>
        <dbReference type="SAM" id="MobiDB-lite"/>
    </source>
</evidence>
<dbReference type="InterPro" id="IPR013785">
    <property type="entry name" value="Aldolase_TIM"/>
</dbReference>
<dbReference type="InterPro" id="IPR058240">
    <property type="entry name" value="rSAM_sf"/>
</dbReference>
<dbReference type="Pfam" id="PF17820">
    <property type="entry name" value="PDZ_6"/>
    <property type="match status" value="1"/>
</dbReference>
<organism evidence="3 4">
    <name type="scientific">Caldinitratiruptor microaerophilus</name>
    <dbReference type="NCBI Taxonomy" id="671077"/>
    <lineage>
        <taxon>Bacteria</taxon>
        <taxon>Bacillati</taxon>
        <taxon>Bacillota</taxon>
        <taxon>Clostridia</taxon>
        <taxon>Eubacteriales</taxon>
        <taxon>Symbiobacteriaceae</taxon>
        <taxon>Caldinitratiruptor</taxon>
    </lineage>
</organism>
<evidence type="ECO:0000259" key="2">
    <source>
        <dbReference type="PROSITE" id="PS50106"/>
    </source>
</evidence>
<feature type="region of interest" description="Disordered" evidence="1">
    <location>
        <begin position="1"/>
        <end position="27"/>
    </location>
</feature>
<dbReference type="SUPFAM" id="SSF102114">
    <property type="entry name" value="Radical SAM enzymes"/>
    <property type="match status" value="1"/>
</dbReference>
<dbReference type="EMBL" id="AP025628">
    <property type="protein sequence ID" value="BDG60428.1"/>
    <property type="molecule type" value="Genomic_DNA"/>
</dbReference>
<dbReference type="Pfam" id="PF04459">
    <property type="entry name" value="DUF512"/>
    <property type="match status" value="1"/>
</dbReference>
<dbReference type="InterPro" id="IPR036034">
    <property type="entry name" value="PDZ_sf"/>
</dbReference>
<dbReference type="InterPro" id="IPR041489">
    <property type="entry name" value="PDZ_6"/>
</dbReference>
<dbReference type="Gene3D" id="2.30.42.10">
    <property type="match status" value="1"/>
</dbReference>
<dbReference type="RefSeq" id="WP_264844453.1">
    <property type="nucleotide sequence ID" value="NZ_AP025628.1"/>
</dbReference>
<dbReference type="KEGG" id="cmic:caldi_15180"/>
<evidence type="ECO:0000313" key="3">
    <source>
        <dbReference type="EMBL" id="BDG60428.1"/>
    </source>
</evidence>